<sequence length="344" mass="38293">MDALYIDIFLSDLDRALNHPIPQPLVPHTSYKMWAESYYSFRESPQARASVKWHVKYLHGIQTHFDEAQWPRVEKRSAFDPTGKAYGKGALHSFSVPQIAALRKSHPLISPAIIIKAALALLNTHYTGHDHAVFASVQAGRTQWPFMPASFGKHVGLGLFDEATDVAGPLMQSVTNLIKILPDEPVLDMLHRLQTDQEALTLHAHAPWPAIEETLDKTQRNRFNTGLLGSHRGLTKKIFSTQVFNWIPGMGAQGGGLKEEFINFRKLTAVTRSQIGLLVRAGIGGPAGDTVILFIRGDGLTDGQMEEVAQKMEVLVRSLTRIDNWNAPISRCMLHEDVVLQESL</sequence>
<evidence type="ECO:0000313" key="2">
    <source>
        <dbReference type="Proteomes" id="UP001152649"/>
    </source>
</evidence>
<keyword evidence="2" id="KW-1185">Reference proteome</keyword>
<dbReference type="AlphaFoldDB" id="A0A9W4JPF8"/>
<dbReference type="OrthoDB" id="4366417at2759"/>
<dbReference type="Proteomes" id="UP001152649">
    <property type="component" value="Unassembled WGS sequence"/>
</dbReference>
<comment type="caution">
    <text evidence="1">The sequence shown here is derived from an EMBL/GenBank/DDBJ whole genome shotgun (WGS) entry which is preliminary data.</text>
</comment>
<reference evidence="1" key="1">
    <citation type="submission" date="2021-07" db="EMBL/GenBank/DDBJ databases">
        <authorList>
            <person name="Branca A.L. A."/>
        </authorList>
    </citation>
    <scope>NUCLEOTIDE SEQUENCE</scope>
</reference>
<dbReference type="Gene3D" id="3.30.559.30">
    <property type="entry name" value="Nonribosomal peptide synthetase, condensation domain"/>
    <property type="match status" value="1"/>
</dbReference>
<organism evidence="1 2">
    <name type="scientific">Penicillium salamii</name>
    <dbReference type="NCBI Taxonomy" id="1612424"/>
    <lineage>
        <taxon>Eukaryota</taxon>
        <taxon>Fungi</taxon>
        <taxon>Dikarya</taxon>
        <taxon>Ascomycota</taxon>
        <taxon>Pezizomycotina</taxon>
        <taxon>Eurotiomycetes</taxon>
        <taxon>Eurotiomycetidae</taxon>
        <taxon>Eurotiales</taxon>
        <taxon>Aspergillaceae</taxon>
        <taxon>Penicillium</taxon>
    </lineage>
</organism>
<dbReference type="EMBL" id="CAJVPG010000431">
    <property type="protein sequence ID" value="CAG8412890.1"/>
    <property type="molecule type" value="Genomic_DNA"/>
</dbReference>
<dbReference type="SUPFAM" id="SSF52777">
    <property type="entry name" value="CoA-dependent acyltransferases"/>
    <property type="match status" value="1"/>
</dbReference>
<evidence type="ECO:0000313" key="1">
    <source>
        <dbReference type="EMBL" id="CAG8412890.1"/>
    </source>
</evidence>
<accession>A0A9W4JPF8</accession>
<gene>
    <name evidence="1" type="ORF">PSALAMII_LOCUS9014</name>
</gene>
<proteinExistence type="predicted"/>
<protein>
    <submittedName>
        <fullName evidence="1">Uncharacterized protein</fullName>
    </submittedName>
</protein>
<name>A0A9W4JPF8_9EURO</name>